<name>A0A243SBL4_9ACTN</name>
<dbReference type="Proteomes" id="UP000195105">
    <property type="component" value="Unassembled WGS sequence"/>
</dbReference>
<evidence type="ECO:0000259" key="1">
    <source>
        <dbReference type="Pfam" id="PF09509"/>
    </source>
</evidence>
<evidence type="ECO:0000313" key="3">
    <source>
        <dbReference type="Proteomes" id="UP000195105"/>
    </source>
</evidence>
<comment type="caution">
    <text evidence="2">The sequence shown here is derived from an EMBL/GenBank/DDBJ whole genome shotgun (WGS) entry which is preliminary data.</text>
</comment>
<dbReference type="AlphaFoldDB" id="A0A243SBL4"/>
<dbReference type="Pfam" id="PF09509">
    <property type="entry name" value="Hypoth_Ymh"/>
    <property type="match status" value="1"/>
</dbReference>
<gene>
    <name evidence="2" type="ORF">CA983_02890</name>
</gene>
<dbReference type="InterPro" id="IPR012654">
    <property type="entry name" value="CHP02391"/>
</dbReference>
<proteinExistence type="predicted"/>
<dbReference type="NCBIfam" id="TIGR02391">
    <property type="entry name" value="hypoth_ymh"/>
    <property type="match status" value="1"/>
</dbReference>
<feature type="domain" description="Conserved hypothetical protein CHP02391" evidence="1">
    <location>
        <begin position="118"/>
        <end position="231"/>
    </location>
</feature>
<accession>A0A243SBL4</accession>
<protein>
    <submittedName>
        <fullName evidence="2">TIGR02391 family protein</fullName>
    </submittedName>
</protein>
<keyword evidence="3" id="KW-1185">Reference proteome</keyword>
<dbReference type="EMBL" id="NGFN01000008">
    <property type="protein sequence ID" value="OUD04716.1"/>
    <property type="molecule type" value="Genomic_DNA"/>
</dbReference>
<evidence type="ECO:0000313" key="2">
    <source>
        <dbReference type="EMBL" id="OUD04716.1"/>
    </source>
</evidence>
<organism evidence="2 3">
    <name type="scientific">Streptomyces swartbergensis</name>
    <dbReference type="NCBI Taxonomy" id="487165"/>
    <lineage>
        <taxon>Bacteria</taxon>
        <taxon>Bacillati</taxon>
        <taxon>Actinomycetota</taxon>
        <taxon>Actinomycetes</taxon>
        <taxon>Kitasatosporales</taxon>
        <taxon>Streptomycetaceae</taxon>
        <taxon>Streptomyces</taxon>
    </lineage>
</organism>
<sequence>MRMTYSGPVPTEQIRELPTPELAMTLLRSFGAGNTINANNMFRGAEQAFQSNGERDVDVLLSRLSDAWAWLVARGLIGPHPKQTDSSWKRVTSLGREIAEDPNGQAKLWAADRLAGTLDPALEEKVRPIFNLGDYETACFAAMKAVEVEVRAAAGLDSSVLGVDLMRQALKPGGPLADQGAHGGEVVAIMELFAGAIGAFKNPSSHRTVHFDDPVEAAEVVQLADLLLRLLRRAQQRNTP</sequence>
<reference evidence="2 3" key="1">
    <citation type="submission" date="2017-05" db="EMBL/GenBank/DDBJ databases">
        <title>Biotechnological potential of actinobacteria isolated from South African environments.</title>
        <authorList>
            <person name="Le Roes-Hill M."/>
            <person name="Prins A."/>
            <person name="Durrell K.A."/>
        </authorList>
    </citation>
    <scope>NUCLEOTIDE SEQUENCE [LARGE SCALE GENOMIC DNA]</scope>
    <source>
        <strain evidence="2 3">HMC13</strain>
    </source>
</reference>
<dbReference type="RefSeq" id="WP_086599284.1">
    <property type="nucleotide sequence ID" value="NZ_NGFN01000008.1"/>
</dbReference>